<sequence length="466" mass="49500">MSSHVISNTYQKWGGEKYSLSKSFSRSLSAFNQTANLLIASSLLLGATALPSQAVVTSFGLSQSADYVQTSDAQPVSGSFSFFSSITYTDLTDLSVGEVFYNDVQSSFLLGEPLPSVSGFFVGALFDYSTRAELEAVFPDGTDYIYTISGGTLGTQAAVLDPLVSARRFVDDVPFLTGTTYSQLQGLDPSQPFTVNFNGTSFDSIPEVFNFKSFSIFNDASFESSFFVSLDPSDTSTLLPANTLAPNTSYSFSLGYARSTFGTAGFDGNAGFDGANSFGVSFTTTIGSFTTGSIPPGTNPEDPLLPILDPENPDVFTFPDIPVVPDQIFFFDPDVAVGYDYTVTGGPLFASVLIPNSLPLGDDEFLLELGSFGSFSLFAGTEFDLLAINPLGFDSFRISGIDANEQLDPLNPLAFVTGLGFTDAGRVTVTQTPIIQNTDPVSTPEPSSIAGLGILGGGLLLKRRRK</sequence>
<protein>
    <recommendedName>
        <fullName evidence="3">PEP-CTERM protein-sorting domain-containing protein</fullName>
    </recommendedName>
</protein>
<evidence type="ECO:0008006" key="3">
    <source>
        <dbReference type="Google" id="ProtNLM"/>
    </source>
</evidence>
<dbReference type="InterPro" id="IPR013424">
    <property type="entry name" value="Ice-binding_C"/>
</dbReference>
<comment type="caution">
    <text evidence="1">The sequence shown here is derived from an EMBL/GenBank/DDBJ whole genome shotgun (WGS) entry which is preliminary data.</text>
</comment>
<organism evidence="1 2">
    <name type="scientific">Microcystis aeruginosa NIES-3804</name>
    <dbReference type="NCBI Taxonomy" id="2517783"/>
    <lineage>
        <taxon>Bacteria</taxon>
        <taxon>Bacillati</taxon>
        <taxon>Cyanobacteriota</taxon>
        <taxon>Cyanophyceae</taxon>
        <taxon>Oscillatoriophycideae</taxon>
        <taxon>Chroococcales</taxon>
        <taxon>Microcystaceae</taxon>
        <taxon>Microcystis</taxon>
    </lineage>
</organism>
<dbReference type="NCBIfam" id="TIGR02595">
    <property type="entry name" value="PEP_CTERM"/>
    <property type="match status" value="1"/>
</dbReference>
<dbReference type="Proteomes" id="UP000435041">
    <property type="component" value="Unassembled WGS sequence"/>
</dbReference>
<evidence type="ECO:0000313" key="2">
    <source>
        <dbReference type="Proteomes" id="UP000435041"/>
    </source>
</evidence>
<reference evidence="1 2" key="1">
    <citation type="submission" date="2019-02" db="EMBL/GenBank/DDBJ databases">
        <title>Draft genome sequence of Arthrospira platensis NIES-3804.</title>
        <authorList>
            <person name="Yamaguchi H."/>
            <person name="Suzuki S."/>
            <person name="Kawachi M."/>
        </authorList>
    </citation>
    <scope>NUCLEOTIDE SEQUENCE [LARGE SCALE GENOMIC DNA]</scope>
    <source>
        <strain evidence="1 2">NIES-3804</strain>
    </source>
</reference>
<name>A0A6H9GBQ8_MICAE</name>
<proteinExistence type="predicted"/>
<dbReference type="RefSeq" id="WP_254063110.1">
    <property type="nucleotide sequence ID" value="NZ_BJCI01000134.1"/>
</dbReference>
<evidence type="ECO:0000313" key="1">
    <source>
        <dbReference type="EMBL" id="GCL52601.1"/>
    </source>
</evidence>
<gene>
    <name evidence="1" type="ORF">NIES3804_41950</name>
</gene>
<accession>A0A6H9GBQ8</accession>
<dbReference type="EMBL" id="BJCI01000134">
    <property type="protein sequence ID" value="GCL52601.1"/>
    <property type="molecule type" value="Genomic_DNA"/>
</dbReference>
<dbReference type="AlphaFoldDB" id="A0A6H9GBQ8"/>